<gene>
    <name evidence="1" type="ORF">JIN87_07110</name>
</gene>
<name>A0A934RW89_9BACT</name>
<keyword evidence="2" id="KW-1185">Reference proteome</keyword>
<evidence type="ECO:0000313" key="2">
    <source>
        <dbReference type="Proteomes" id="UP000617628"/>
    </source>
</evidence>
<dbReference type="RefSeq" id="WP_200354846.1">
    <property type="nucleotide sequence ID" value="NZ_JAENIL010000010.1"/>
</dbReference>
<dbReference type="EMBL" id="JAENIL010000010">
    <property type="protein sequence ID" value="MBK1876630.1"/>
    <property type="molecule type" value="Genomic_DNA"/>
</dbReference>
<sequence length="465" mass="52591">MNSKSLYTIFISALISWTTNGQDTTATSITQYGITWNFSEEHQVGKFINGDYYVIAPESGIQIQSVSPKPENNKNGSMLNPQVGGTQGYDNSILNYDTNDTLNFPTVVLAGNSLVSTVSLTDSDQKNGYYYPTWNSDRISKSQAALKTAAVLTILAEAPPKDSFRPPLVGKNKKIYRFSDIGMSILPKLPSPLITGDKIEYLSRGLERPWLTHLSGWTCRRMHPIENMKNYHEYVGMFLSEASSLALTDKATDDFLIRYIQMGIDMYHTSTEGYGDSSFFKWPVIFTGLLLNDESMQNVFIEDRNKTPGRTEKLFYFWKDKKSTIESKIVPPGQTYSGETVFFRKQIGNSEYEHLHPSEWHLADNGGGGKSERYRHCCDSHPHIGMILCAQILNKTELWNDDAAIAYADRWMNEKPEEFLPLIEEADYSITPSSGNTGSNFISDMWLLYRHTEPPENPSNLETVN</sequence>
<evidence type="ECO:0000313" key="1">
    <source>
        <dbReference type="EMBL" id="MBK1876630.1"/>
    </source>
</evidence>
<dbReference type="Proteomes" id="UP000617628">
    <property type="component" value="Unassembled WGS sequence"/>
</dbReference>
<dbReference type="AlphaFoldDB" id="A0A934RW89"/>
<accession>A0A934RW89</accession>
<comment type="caution">
    <text evidence="1">The sequence shown here is derived from an EMBL/GenBank/DDBJ whole genome shotgun (WGS) entry which is preliminary data.</text>
</comment>
<protein>
    <submittedName>
        <fullName evidence="1">Uncharacterized protein</fullName>
    </submittedName>
</protein>
<reference evidence="1" key="1">
    <citation type="submission" date="2021-01" db="EMBL/GenBank/DDBJ databases">
        <title>Modified the classification status of verrucomicrobia.</title>
        <authorList>
            <person name="Feng X."/>
        </authorList>
    </citation>
    <scope>NUCLEOTIDE SEQUENCE</scope>
    <source>
        <strain evidence="1">KCTC 13126</strain>
    </source>
</reference>
<proteinExistence type="predicted"/>
<organism evidence="1 2">
    <name type="scientific">Pelagicoccus mobilis</name>
    <dbReference type="NCBI Taxonomy" id="415221"/>
    <lineage>
        <taxon>Bacteria</taxon>
        <taxon>Pseudomonadati</taxon>
        <taxon>Verrucomicrobiota</taxon>
        <taxon>Opitutia</taxon>
        <taxon>Puniceicoccales</taxon>
        <taxon>Pelagicoccaceae</taxon>
        <taxon>Pelagicoccus</taxon>
    </lineage>
</organism>